<evidence type="ECO:0000313" key="1">
    <source>
        <dbReference type="EMBL" id="GIY21149.1"/>
    </source>
</evidence>
<protein>
    <submittedName>
        <fullName evidence="1">Uncharacterized protein</fullName>
    </submittedName>
</protein>
<reference evidence="1 2" key="1">
    <citation type="submission" date="2021-06" db="EMBL/GenBank/DDBJ databases">
        <title>Caerostris extrusa draft genome.</title>
        <authorList>
            <person name="Kono N."/>
            <person name="Arakawa K."/>
        </authorList>
    </citation>
    <scope>NUCLEOTIDE SEQUENCE [LARGE SCALE GENOMIC DNA]</scope>
</reference>
<dbReference type="EMBL" id="BPLR01007969">
    <property type="protein sequence ID" value="GIY21149.1"/>
    <property type="molecule type" value="Genomic_DNA"/>
</dbReference>
<gene>
    <name evidence="1" type="ORF">CEXT_542731</name>
</gene>
<name>A0AAV4RJF8_CAEEX</name>
<comment type="caution">
    <text evidence="1">The sequence shown here is derived from an EMBL/GenBank/DDBJ whole genome shotgun (WGS) entry which is preliminary data.</text>
</comment>
<dbReference type="AlphaFoldDB" id="A0AAV4RJF8"/>
<evidence type="ECO:0000313" key="2">
    <source>
        <dbReference type="Proteomes" id="UP001054945"/>
    </source>
</evidence>
<accession>A0AAV4RJF8</accession>
<organism evidence="1 2">
    <name type="scientific">Caerostris extrusa</name>
    <name type="common">Bark spider</name>
    <name type="synonym">Caerostris bankana</name>
    <dbReference type="NCBI Taxonomy" id="172846"/>
    <lineage>
        <taxon>Eukaryota</taxon>
        <taxon>Metazoa</taxon>
        <taxon>Ecdysozoa</taxon>
        <taxon>Arthropoda</taxon>
        <taxon>Chelicerata</taxon>
        <taxon>Arachnida</taxon>
        <taxon>Araneae</taxon>
        <taxon>Araneomorphae</taxon>
        <taxon>Entelegynae</taxon>
        <taxon>Araneoidea</taxon>
        <taxon>Araneidae</taxon>
        <taxon>Caerostris</taxon>
    </lineage>
</organism>
<sequence length="139" mass="16386">MAFKTADWARHYPALLNKRRTNKSVFRLFCCTGLLLTGNGSAIVSLTIKDPLSTKSLTWQRNFIELIIPRKSLFPFADYRQKAPWEYGMCRVHSKRVLRDASVVCGWNKLRKCRTWCRVREECHLVLFVLMPHRAEERE</sequence>
<proteinExistence type="predicted"/>
<keyword evidence="2" id="KW-1185">Reference proteome</keyword>
<dbReference type="Proteomes" id="UP001054945">
    <property type="component" value="Unassembled WGS sequence"/>
</dbReference>